<proteinExistence type="predicted"/>
<protein>
    <submittedName>
        <fullName evidence="2">Uncharacterized protein</fullName>
    </submittedName>
</protein>
<organism evidence="2 3">
    <name type="scientific">Microcystis flos-aquae Mf_WU_F_19750830_S460</name>
    <dbReference type="NCBI Taxonomy" id="2486237"/>
    <lineage>
        <taxon>Bacteria</taxon>
        <taxon>Bacillati</taxon>
        <taxon>Cyanobacteriota</taxon>
        <taxon>Cyanophyceae</taxon>
        <taxon>Oscillatoriophycideae</taxon>
        <taxon>Chroococcales</taxon>
        <taxon>Microcystaceae</taxon>
        <taxon>Microcystis</taxon>
    </lineage>
</organism>
<accession>A0A552LFC1</accession>
<keyword evidence="1" id="KW-0812">Transmembrane</keyword>
<evidence type="ECO:0000256" key="1">
    <source>
        <dbReference type="SAM" id="Phobius"/>
    </source>
</evidence>
<sequence length="177" mass="20668">MKKSKLDLAKHLNRPRKRKYDKFLISCLYLTIILGLSYLFYINLPWSFHLFMRWATKGGDLDKIPAKFYAELNQLCLRADSRGEVRTRNYTEHTEIAESLGTFQCTLVNGGQEWLIEDYKSFSSADEAILGTQLAVFITEILGTDYSYRIRAYIPNTKYQVTPETRYQTRDGFLTHP</sequence>
<dbReference type="Proteomes" id="UP000320730">
    <property type="component" value="Unassembled WGS sequence"/>
</dbReference>
<feature type="transmembrane region" description="Helical" evidence="1">
    <location>
        <begin position="20"/>
        <end position="41"/>
    </location>
</feature>
<keyword evidence="1" id="KW-0472">Membrane</keyword>
<keyword evidence="1" id="KW-1133">Transmembrane helix</keyword>
<evidence type="ECO:0000313" key="3">
    <source>
        <dbReference type="Proteomes" id="UP000320730"/>
    </source>
</evidence>
<dbReference type="EMBL" id="SFAN01000139">
    <property type="protein sequence ID" value="TRV18917.1"/>
    <property type="molecule type" value="Genomic_DNA"/>
</dbReference>
<gene>
    <name evidence="2" type="ORF">EWV40_16300</name>
</gene>
<reference evidence="2 3" key="1">
    <citation type="submission" date="2019-01" db="EMBL/GenBank/DDBJ databases">
        <title>Coherence of Microcystis species and biogeography revealed through population genomics.</title>
        <authorList>
            <person name="Perez-Carrascal O.M."/>
            <person name="Terrat Y."/>
            <person name="Giani A."/>
            <person name="Fortin N."/>
            <person name="Tromas N."/>
            <person name="Shapiro B.J."/>
        </authorList>
    </citation>
    <scope>NUCLEOTIDE SEQUENCE [LARGE SCALE GENOMIC DNA]</scope>
    <source>
        <strain evidence="2">Mf_WU_F_19750830_S460</strain>
    </source>
</reference>
<evidence type="ECO:0000313" key="2">
    <source>
        <dbReference type="EMBL" id="TRV18917.1"/>
    </source>
</evidence>
<dbReference type="AlphaFoldDB" id="A0A552LFC1"/>
<comment type="caution">
    <text evidence="2">The sequence shown here is derived from an EMBL/GenBank/DDBJ whole genome shotgun (WGS) entry which is preliminary data.</text>
</comment>
<name>A0A552LFC1_9CHRO</name>